<sequence length="343" mass="37895">MNTAIIGATGYGGVELIRMLAQHRGVEQIDVYSSSKQNTKLSDMYPHMKDLYNEILQPLETADWSAYDVVFLSTPPGISAEWSETIAAQTRVIDLSGDLRLKNAKTYEQWYQRQGAPESLLQEAVYGLTEWNRDEVAGTSLLSNPGCYPTAVLLGLLPLVDKDVIDPSNIIIDAKTGTTGAGRTPSETTHFSEMDGNFKIYKVNEHKHTPEIEQALDMHTGGNHPVTFSPHLVPMTRGILATMYVPLTDGTKSGHIEELFHQAYDKEPFARIRGEKTFPATKEVYGSNFCDIGWTVDERTSRLTVVTVIDNLVKGASGQAIQNMNVMLGADEKEGISQLPVYP</sequence>
<keyword evidence="2 7" id="KW-0055">Arginine biosynthesis</keyword>
<dbReference type="GO" id="GO:0051287">
    <property type="term" value="F:NAD binding"/>
    <property type="evidence" value="ECO:0007669"/>
    <property type="project" value="InterPro"/>
</dbReference>
<comment type="function">
    <text evidence="7">Catalyzes the NADPH-dependent reduction of N-acetyl-5-glutamyl phosphate to yield N-acetyl-L-glutamate 5-semialdehyde.</text>
</comment>
<dbReference type="Gene3D" id="3.40.50.720">
    <property type="entry name" value="NAD(P)-binding Rossmann-like Domain"/>
    <property type="match status" value="1"/>
</dbReference>
<dbReference type="STRING" id="1122204.SAMN05421781_2036"/>
<dbReference type="PANTHER" id="PTHR32338">
    <property type="entry name" value="N-ACETYL-GAMMA-GLUTAMYL-PHOSPHATE REDUCTASE, CHLOROPLASTIC-RELATED-RELATED"/>
    <property type="match status" value="1"/>
</dbReference>
<dbReference type="Proteomes" id="UP000199488">
    <property type="component" value="Unassembled WGS sequence"/>
</dbReference>
<dbReference type="SUPFAM" id="SSF55347">
    <property type="entry name" value="Glyceraldehyde-3-phosphate dehydrogenase-like, C-terminal domain"/>
    <property type="match status" value="1"/>
</dbReference>
<dbReference type="NCBIfam" id="TIGR01850">
    <property type="entry name" value="argC"/>
    <property type="match status" value="1"/>
</dbReference>
<dbReference type="AlphaFoldDB" id="A0A1H2VDP4"/>
<reference evidence="10 11" key="1">
    <citation type="submission" date="2016-10" db="EMBL/GenBank/DDBJ databases">
        <authorList>
            <person name="de Groot N.N."/>
        </authorList>
    </citation>
    <scope>NUCLEOTIDE SEQUENCE [LARGE SCALE GENOMIC DNA]</scope>
    <source>
        <strain evidence="10 11">DSM 23126</strain>
    </source>
</reference>
<dbReference type="InterPro" id="IPR036291">
    <property type="entry name" value="NAD(P)-bd_dom_sf"/>
</dbReference>
<evidence type="ECO:0000256" key="3">
    <source>
        <dbReference type="ARBA" id="ARBA00022605"/>
    </source>
</evidence>
<name>A0A1H2VDP4_9BACI</name>
<evidence type="ECO:0000256" key="5">
    <source>
        <dbReference type="ARBA" id="ARBA00023002"/>
    </source>
</evidence>
<dbReference type="GO" id="GO:0070401">
    <property type="term" value="F:NADP+ binding"/>
    <property type="evidence" value="ECO:0007669"/>
    <property type="project" value="InterPro"/>
</dbReference>
<dbReference type="SUPFAM" id="SSF51735">
    <property type="entry name" value="NAD(P)-binding Rossmann-fold domains"/>
    <property type="match status" value="1"/>
</dbReference>
<dbReference type="EMBL" id="FNNC01000004">
    <property type="protein sequence ID" value="SDW66340.1"/>
    <property type="molecule type" value="Genomic_DNA"/>
</dbReference>
<gene>
    <name evidence="7" type="primary">argC</name>
    <name evidence="10" type="ORF">SAMN05421781_2036</name>
</gene>
<evidence type="ECO:0000313" key="11">
    <source>
        <dbReference type="Proteomes" id="UP000199488"/>
    </source>
</evidence>
<dbReference type="InterPro" id="IPR000706">
    <property type="entry name" value="AGPR_type-1"/>
</dbReference>
<dbReference type="CDD" id="cd17895">
    <property type="entry name" value="AGPR_1_N"/>
    <property type="match status" value="1"/>
</dbReference>
<evidence type="ECO:0000256" key="6">
    <source>
        <dbReference type="ARBA" id="ARBA00050557"/>
    </source>
</evidence>
<dbReference type="GO" id="GO:0003942">
    <property type="term" value="F:N-acetyl-gamma-glutamyl-phosphate reductase activity"/>
    <property type="evidence" value="ECO:0007669"/>
    <property type="project" value="UniProtKB-UniRule"/>
</dbReference>
<keyword evidence="4 7" id="KW-0521">NADP</keyword>
<evidence type="ECO:0000259" key="9">
    <source>
        <dbReference type="SMART" id="SM00859"/>
    </source>
</evidence>
<dbReference type="Gene3D" id="3.30.360.10">
    <property type="entry name" value="Dihydrodipicolinate Reductase, domain 2"/>
    <property type="match status" value="1"/>
</dbReference>
<dbReference type="Pfam" id="PF01118">
    <property type="entry name" value="Semialdhyde_dh"/>
    <property type="match status" value="1"/>
</dbReference>
<comment type="similarity">
    <text evidence="7">Belongs to the NAGSA dehydrogenase family. Type 1 subfamily.</text>
</comment>
<keyword evidence="3 7" id="KW-0028">Amino-acid biosynthesis</keyword>
<evidence type="ECO:0000313" key="10">
    <source>
        <dbReference type="EMBL" id="SDW66340.1"/>
    </source>
</evidence>
<keyword evidence="5 7" id="KW-0560">Oxidoreductase</keyword>
<dbReference type="PANTHER" id="PTHR32338:SF10">
    <property type="entry name" value="N-ACETYL-GAMMA-GLUTAMYL-PHOSPHATE REDUCTASE, CHLOROPLASTIC-RELATED"/>
    <property type="match status" value="1"/>
</dbReference>
<dbReference type="GO" id="GO:0005737">
    <property type="term" value="C:cytoplasm"/>
    <property type="evidence" value="ECO:0007669"/>
    <property type="project" value="UniProtKB-SubCell"/>
</dbReference>
<dbReference type="UniPathway" id="UPA00068">
    <property type="reaction ID" value="UER00108"/>
</dbReference>
<dbReference type="SMART" id="SM00859">
    <property type="entry name" value="Semialdhyde_dh"/>
    <property type="match status" value="1"/>
</dbReference>
<dbReference type="EC" id="1.2.1.38" evidence="7"/>
<dbReference type="InterPro" id="IPR058924">
    <property type="entry name" value="AGPR_dimerisation_dom"/>
</dbReference>
<dbReference type="InterPro" id="IPR050085">
    <property type="entry name" value="AGPR"/>
</dbReference>
<dbReference type="Pfam" id="PF22698">
    <property type="entry name" value="Semialdhyde_dhC_1"/>
    <property type="match status" value="1"/>
</dbReference>
<comment type="catalytic activity">
    <reaction evidence="6 7">
        <text>N-acetyl-L-glutamate 5-semialdehyde + phosphate + NADP(+) = N-acetyl-L-glutamyl 5-phosphate + NADPH + H(+)</text>
        <dbReference type="Rhea" id="RHEA:21588"/>
        <dbReference type="ChEBI" id="CHEBI:15378"/>
        <dbReference type="ChEBI" id="CHEBI:29123"/>
        <dbReference type="ChEBI" id="CHEBI:43474"/>
        <dbReference type="ChEBI" id="CHEBI:57783"/>
        <dbReference type="ChEBI" id="CHEBI:57936"/>
        <dbReference type="ChEBI" id="CHEBI:58349"/>
        <dbReference type="EC" id="1.2.1.38"/>
    </reaction>
</comment>
<dbReference type="GO" id="GO:0006526">
    <property type="term" value="P:L-arginine biosynthetic process"/>
    <property type="evidence" value="ECO:0007669"/>
    <property type="project" value="UniProtKB-UniRule"/>
</dbReference>
<evidence type="ECO:0000256" key="4">
    <source>
        <dbReference type="ARBA" id="ARBA00022857"/>
    </source>
</evidence>
<dbReference type="FunFam" id="3.30.360.10:FF:000014">
    <property type="entry name" value="N-acetyl-gamma-glutamyl-phosphate reductase"/>
    <property type="match status" value="1"/>
</dbReference>
<evidence type="ECO:0000256" key="7">
    <source>
        <dbReference type="HAMAP-Rule" id="MF_00150"/>
    </source>
</evidence>
<dbReference type="OrthoDB" id="9801289at2"/>
<keyword evidence="11" id="KW-1185">Reference proteome</keyword>
<dbReference type="InterPro" id="IPR023013">
    <property type="entry name" value="AGPR_AS"/>
</dbReference>
<feature type="domain" description="Semialdehyde dehydrogenase NAD-binding" evidence="9">
    <location>
        <begin position="2"/>
        <end position="139"/>
    </location>
</feature>
<comment type="subcellular location">
    <subcellularLocation>
        <location evidence="7">Cytoplasm</location>
    </subcellularLocation>
</comment>
<dbReference type="RefSeq" id="WP_091614556.1">
    <property type="nucleotide sequence ID" value="NZ_FNNC01000004.1"/>
</dbReference>
<dbReference type="InterPro" id="IPR000534">
    <property type="entry name" value="Semialdehyde_DH_NAD-bd"/>
</dbReference>
<protein>
    <recommendedName>
        <fullName evidence="7">N-acetyl-gamma-glutamyl-phosphate reductase</fullName>
        <shortName evidence="7">AGPR</shortName>
        <ecNumber evidence="7">1.2.1.38</ecNumber>
    </recommendedName>
    <alternativeName>
        <fullName evidence="7">N-acetyl-glutamate semialdehyde dehydrogenase</fullName>
        <shortName evidence="7">NAGSA dehydrogenase</shortName>
    </alternativeName>
</protein>
<proteinExistence type="inferred from homology"/>
<organism evidence="10 11">
    <name type="scientific">Marinococcus luteus</name>
    <dbReference type="NCBI Taxonomy" id="1122204"/>
    <lineage>
        <taxon>Bacteria</taxon>
        <taxon>Bacillati</taxon>
        <taxon>Bacillota</taxon>
        <taxon>Bacilli</taxon>
        <taxon>Bacillales</taxon>
        <taxon>Bacillaceae</taxon>
        <taxon>Marinococcus</taxon>
    </lineage>
</organism>
<evidence type="ECO:0000256" key="2">
    <source>
        <dbReference type="ARBA" id="ARBA00022571"/>
    </source>
</evidence>
<dbReference type="CDD" id="cd23934">
    <property type="entry name" value="AGPR_1_C"/>
    <property type="match status" value="1"/>
</dbReference>
<feature type="active site" evidence="7 8">
    <location>
        <position position="147"/>
    </location>
</feature>
<comment type="pathway">
    <text evidence="1 7">Amino-acid biosynthesis; L-arginine biosynthesis; N(2)-acetyl-L-ornithine from L-glutamate: step 3/4.</text>
</comment>
<evidence type="ECO:0000256" key="8">
    <source>
        <dbReference type="PROSITE-ProRule" id="PRU10010"/>
    </source>
</evidence>
<evidence type="ECO:0000256" key="1">
    <source>
        <dbReference type="ARBA" id="ARBA00004862"/>
    </source>
</evidence>
<dbReference type="PROSITE" id="PS01224">
    <property type="entry name" value="ARGC"/>
    <property type="match status" value="1"/>
</dbReference>
<accession>A0A1H2VDP4</accession>
<keyword evidence="7" id="KW-0963">Cytoplasm</keyword>
<dbReference type="HAMAP" id="MF_00150">
    <property type="entry name" value="ArgC_type1"/>
    <property type="match status" value="1"/>
</dbReference>